<dbReference type="OrthoDB" id="276323at2759"/>
<name>A0A0D6EJF4_SPOSA</name>
<feature type="compositionally biased region" description="Low complexity" evidence="2">
    <location>
        <begin position="528"/>
        <end position="538"/>
    </location>
</feature>
<keyword evidence="4" id="KW-1185">Reference proteome</keyword>
<organism evidence="3 4">
    <name type="scientific">Sporidiobolus salmonicolor</name>
    <name type="common">Yeast-like fungus</name>
    <name type="synonym">Sporobolomyces salmonicolor</name>
    <dbReference type="NCBI Taxonomy" id="5005"/>
    <lineage>
        <taxon>Eukaryota</taxon>
        <taxon>Fungi</taxon>
        <taxon>Dikarya</taxon>
        <taxon>Basidiomycota</taxon>
        <taxon>Pucciniomycotina</taxon>
        <taxon>Microbotryomycetes</taxon>
        <taxon>Sporidiobolales</taxon>
        <taxon>Sporidiobolaceae</taxon>
        <taxon>Sporobolomyces</taxon>
    </lineage>
</organism>
<evidence type="ECO:0000256" key="1">
    <source>
        <dbReference type="ARBA" id="ARBA00010954"/>
    </source>
</evidence>
<feature type="compositionally biased region" description="Low complexity" evidence="2">
    <location>
        <begin position="673"/>
        <end position="694"/>
    </location>
</feature>
<feature type="non-terminal residue" evidence="3">
    <location>
        <position position="1"/>
    </location>
</feature>
<protein>
    <submittedName>
        <fullName evidence="3">SPOSA6832_01692-mRNA-1:cds</fullName>
    </submittedName>
</protein>
<dbReference type="EMBL" id="CENE01000005">
    <property type="protein sequence ID" value="CEQ40114.1"/>
    <property type="molecule type" value="Genomic_DNA"/>
</dbReference>
<feature type="region of interest" description="Disordered" evidence="2">
    <location>
        <begin position="176"/>
        <end position="201"/>
    </location>
</feature>
<evidence type="ECO:0000256" key="2">
    <source>
        <dbReference type="SAM" id="MobiDB-lite"/>
    </source>
</evidence>
<dbReference type="PANTHER" id="PTHR12832">
    <property type="entry name" value="TESTIS-SPECIFIC PROTEIN PBS13 T-COMPLEX 11"/>
    <property type="match status" value="1"/>
</dbReference>
<dbReference type="Proteomes" id="UP000243876">
    <property type="component" value="Unassembled WGS sequence"/>
</dbReference>
<comment type="similarity">
    <text evidence="1">Belongs to the TCP11 family.</text>
</comment>
<feature type="compositionally biased region" description="Polar residues" evidence="2">
    <location>
        <begin position="647"/>
        <end position="661"/>
    </location>
</feature>
<feature type="compositionally biased region" description="Basic residues" evidence="2">
    <location>
        <begin position="637"/>
        <end position="646"/>
    </location>
</feature>
<sequence>MGGSLPLSQGELVAVHAVRFMSDGEEPPVPPLVPTSLVPPITKATLHELDLHEVMRNAQLRHDVVFDPNLMFRPNYDGERGERKRVAAEQYWTTVSREISLGCRCTTFSGATALPCICLPPNSTLCATPPPTSLSSRLPSRIAPLIVELRNILLSLLPAPPSPPVTPPILSTPTFGQSSGYPYPSPNSPTSPLASPGHPSASFAASRDQIFDVLDPAFLSQQLARGVLDLASLARFLGMTLKTHCAPMRDELVDEMVAACEGEGFVKGLRMCFEILELMKLASWIPLFRISLSTDPEIGSQDIANHQLRSLRPYLIQTALEFERRFFQDFAARRRGRLSFERSRAWLNASVSTVDVNNKPRTGATRDLVDKVVSQGMLDLIFSSSPSAASANEASPPPSSPVSLASLPETVQLDSYRLQAFHTDATDLTVVYCLTLLYQQLAFPARPTPAEVDSVRKELWCIMAATTGVASSLVGPAASNVGIPQGPPGQGAAKLETEAWRSAMKDVLLQVAARAKETKDGAAGGAGRAAPSMSSSMLPPVPDQKTVELVSSYFDSNVKADSKLFRLLQFRLRETVQAVVEEELAKERERGGLGFIHWWTPTTSVAPMMTGSRRGAWATRSTPCAPDASMMASSSPIKKRGVKRSHAQGQEGSDTEASVSSSEDEGDKRQRTGRSSSISTRTGLTTPSFTSAASPSAVDLALSRNGLTALAGEVRVLGERIAKVTSFNLSVYRPLYETLLSSPSSTRA</sequence>
<reference evidence="4" key="1">
    <citation type="submission" date="2015-02" db="EMBL/GenBank/DDBJ databases">
        <authorList>
            <person name="Gon?alves P."/>
        </authorList>
    </citation>
    <scope>NUCLEOTIDE SEQUENCE [LARGE SCALE GENOMIC DNA]</scope>
</reference>
<dbReference type="Pfam" id="PF05794">
    <property type="entry name" value="Tcp11"/>
    <property type="match status" value="3"/>
</dbReference>
<feature type="region of interest" description="Disordered" evidence="2">
    <location>
        <begin position="519"/>
        <end position="539"/>
    </location>
</feature>
<dbReference type="AlphaFoldDB" id="A0A0D6EJF4"/>
<evidence type="ECO:0000313" key="4">
    <source>
        <dbReference type="Proteomes" id="UP000243876"/>
    </source>
</evidence>
<dbReference type="GO" id="GO:0010737">
    <property type="term" value="P:protein kinase A signaling"/>
    <property type="evidence" value="ECO:0007669"/>
    <property type="project" value="TreeGrafter"/>
</dbReference>
<gene>
    <name evidence="3" type="primary">SPOSA6832_01692</name>
</gene>
<dbReference type="PANTHER" id="PTHR12832:SF11">
    <property type="entry name" value="LD23868P"/>
    <property type="match status" value="1"/>
</dbReference>
<proteinExistence type="inferred from homology"/>
<feature type="region of interest" description="Disordered" evidence="2">
    <location>
        <begin position="607"/>
        <end position="694"/>
    </location>
</feature>
<dbReference type="InterPro" id="IPR008862">
    <property type="entry name" value="Tcp11"/>
</dbReference>
<accession>A0A0D6EJF4</accession>
<evidence type="ECO:0000313" key="3">
    <source>
        <dbReference type="EMBL" id="CEQ40114.1"/>
    </source>
</evidence>